<dbReference type="InterPro" id="IPR037919">
    <property type="entry name" value="OGT"/>
</dbReference>
<dbReference type="Gene3D" id="3.40.50.2000">
    <property type="entry name" value="Glycogen Phosphorylase B"/>
    <property type="match status" value="1"/>
</dbReference>
<keyword evidence="5" id="KW-0808">Transferase</keyword>
<dbReference type="Pfam" id="PF13844">
    <property type="entry name" value="Glyco_transf_41"/>
    <property type="match status" value="2"/>
</dbReference>
<keyword evidence="7 8" id="KW-0802">TPR repeat</keyword>
<comment type="pathway">
    <text evidence="1">Protein modification; protein glycosylation.</text>
</comment>
<evidence type="ECO:0000313" key="11">
    <source>
        <dbReference type="Proteomes" id="UP001525961"/>
    </source>
</evidence>
<keyword evidence="4" id="KW-0328">Glycosyltransferase</keyword>
<reference evidence="10 11" key="1">
    <citation type="journal article" date="2022" name="Front. Microbiol.">
        <title>High genomic differentiation and limited gene flow indicate recent cryptic speciation within the genus Laspinema (cyanobacteria).</title>
        <authorList>
            <person name="Stanojkovic A."/>
            <person name="Skoupy S."/>
            <person name="Skaloud P."/>
            <person name="Dvorak P."/>
        </authorList>
    </citation>
    <scope>NUCLEOTIDE SEQUENCE [LARGE SCALE GENOMIC DNA]</scope>
    <source>
        <strain evidence="10 11">D3b</strain>
    </source>
</reference>
<feature type="repeat" description="TPR" evidence="8">
    <location>
        <begin position="39"/>
        <end position="72"/>
    </location>
</feature>
<dbReference type="SUPFAM" id="SSF48452">
    <property type="entry name" value="TPR-like"/>
    <property type="match status" value="2"/>
</dbReference>
<dbReference type="InterPro" id="IPR011990">
    <property type="entry name" value="TPR-like_helical_dom_sf"/>
</dbReference>
<dbReference type="EMBL" id="JAMXFA010000084">
    <property type="protein sequence ID" value="MCT7981631.1"/>
    <property type="molecule type" value="Genomic_DNA"/>
</dbReference>
<dbReference type="InterPro" id="IPR019734">
    <property type="entry name" value="TPR_rpt"/>
</dbReference>
<gene>
    <name evidence="10" type="ORF">NG792_28310</name>
</gene>
<dbReference type="RefSeq" id="WP_261237781.1">
    <property type="nucleotide sequence ID" value="NZ_JAMXFA010000084.1"/>
</dbReference>
<evidence type="ECO:0000256" key="3">
    <source>
        <dbReference type="ARBA" id="ARBA00011970"/>
    </source>
</evidence>
<comment type="caution">
    <text evidence="10">The sequence shown here is derived from an EMBL/GenBank/DDBJ whole genome shotgun (WGS) entry which is preliminary data.</text>
</comment>
<dbReference type="Pfam" id="PF13176">
    <property type="entry name" value="TPR_7"/>
    <property type="match status" value="1"/>
</dbReference>
<proteinExistence type="inferred from homology"/>
<sequence length="756" mass="86600">MSSQLDILLADAFKLYESSSFTRAEQKFCQVLEMDLTHPQALCGLGMVYYRQGLYEDALDYLEQSLEFDANQAICHYTQGLVLAKLGYLAEATTAYQQAIAIDPSYLNAYSELGNVCIERGDLTQAETAYRQRIALSPDFSSYVSLGHLFIAQQRIDEAISAYQTALELQPRNPDILYSLGIAFTEKNHPDSNLYLGFAAYRRQEYESAIAHYQPFQKTRHGEIDFYLALADCYQQLNRWEEAIITYRQGIALHREAVELYLSFILALQNCGQVEEARQIADEGLAVLPDRLSLKLEKIRLFPVLYQNSEQVDFYRNRFTLELDNLIQNCPLKTAFSQKMALNATGVNTNFYLQYQGKNDLELQQKYGQFVHQVMAANYPQWVKPLAMPTLQTGERIRIGYISACLQWHTVGMVFSGWLEHRNREEFEVYCYDVGRQRDRLTDWFRINSDYFYSIPDDIPAVCQQIQLDSLHILVFLDIGMYAPMTQLAGLRLAPVQCVAWGHPITSGLPTQDYFISSDLMEPENAQTHYSEQLIRLPNLGIYFPKPQIPEVNKNRADYGIPDDAVMYLSCQSLFKYLPQYDIIFPAICQRVALAKLVFIGHKSNPITAQFCQRLDAAFAQVGLDYQEFCIILPRQSKRDYWNLLSMADIGLDTFEFTGFLTTLEAVAVNLPIVTHLGSFMRGRQSAGILRRVGATETVAQTQEDYIKIAVTLGLNREWREAIATQMNQGHQWLYEDTTGVKTLEDFYRAIVKEKG</sequence>
<dbReference type="SMART" id="SM00028">
    <property type="entry name" value="TPR"/>
    <property type="match status" value="6"/>
</dbReference>
<name>A0ABT2NGJ1_9CYAN</name>
<dbReference type="PANTHER" id="PTHR44366">
    <property type="entry name" value="UDP-N-ACETYLGLUCOSAMINE--PEPTIDE N-ACETYLGLUCOSAMINYLTRANSFERASE 110 KDA SUBUNIT"/>
    <property type="match status" value="1"/>
</dbReference>
<organism evidence="10 11">
    <name type="scientific">Laspinema olomoucense D3b</name>
    <dbReference type="NCBI Taxonomy" id="2953688"/>
    <lineage>
        <taxon>Bacteria</taxon>
        <taxon>Bacillati</taxon>
        <taxon>Cyanobacteriota</taxon>
        <taxon>Cyanophyceae</taxon>
        <taxon>Oscillatoriophycideae</taxon>
        <taxon>Oscillatoriales</taxon>
        <taxon>Laspinemataceae</taxon>
        <taxon>Laspinema</taxon>
        <taxon>Laspinema olomoucense</taxon>
    </lineage>
</organism>
<dbReference type="Proteomes" id="UP001525961">
    <property type="component" value="Unassembled WGS sequence"/>
</dbReference>
<evidence type="ECO:0000256" key="1">
    <source>
        <dbReference type="ARBA" id="ARBA00004922"/>
    </source>
</evidence>
<keyword evidence="6" id="KW-0677">Repeat</keyword>
<evidence type="ECO:0000256" key="4">
    <source>
        <dbReference type="ARBA" id="ARBA00022676"/>
    </source>
</evidence>
<evidence type="ECO:0000256" key="6">
    <source>
        <dbReference type="ARBA" id="ARBA00022737"/>
    </source>
</evidence>
<dbReference type="Gene3D" id="3.40.50.11380">
    <property type="match status" value="1"/>
</dbReference>
<dbReference type="Pfam" id="PF13414">
    <property type="entry name" value="TPR_11"/>
    <property type="match status" value="2"/>
</dbReference>
<dbReference type="InterPro" id="IPR029489">
    <property type="entry name" value="OGT/SEC/SPY_C"/>
</dbReference>
<dbReference type="PROSITE" id="PS50293">
    <property type="entry name" value="TPR_REGION"/>
    <property type="match status" value="2"/>
</dbReference>
<evidence type="ECO:0000256" key="7">
    <source>
        <dbReference type="ARBA" id="ARBA00022803"/>
    </source>
</evidence>
<dbReference type="Pfam" id="PF00515">
    <property type="entry name" value="TPR_1"/>
    <property type="match status" value="1"/>
</dbReference>
<comment type="similarity">
    <text evidence="2">Belongs to the glycosyltransferase 41 family. O-GlcNAc transferase subfamily.</text>
</comment>
<evidence type="ECO:0000256" key="8">
    <source>
        <dbReference type="PROSITE-ProRule" id="PRU00339"/>
    </source>
</evidence>
<dbReference type="EC" id="2.4.1.255" evidence="3"/>
<evidence type="ECO:0000259" key="9">
    <source>
        <dbReference type="Pfam" id="PF13844"/>
    </source>
</evidence>
<evidence type="ECO:0000313" key="10">
    <source>
        <dbReference type="EMBL" id="MCT7981631.1"/>
    </source>
</evidence>
<evidence type="ECO:0000256" key="5">
    <source>
        <dbReference type="ARBA" id="ARBA00022679"/>
    </source>
</evidence>
<feature type="domain" description="O-GlcNAc transferase C-terminal" evidence="9">
    <location>
        <begin position="391"/>
        <end position="539"/>
    </location>
</feature>
<dbReference type="Gene3D" id="1.25.40.10">
    <property type="entry name" value="Tetratricopeptide repeat domain"/>
    <property type="match status" value="3"/>
</dbReference>
<dbReference type="SUPFAM" id="SSF53756">
    <property type="entry name" value="UDP-Glycosyltransferase/glycogen phosphorylase"/>
    <property type="match status" value="1"/>
</dbReference>
<dbReference type="PANTHER" id="PTHR44366:SF1">
    <property type="entry name" value="UDP-N-ACETYLGLUCOSAMINE--PEPTIDE N-ACETYLGLUCOSAMINYLTRANSFERASE 110 KDA SUBUNIT"/>
    <property type="match status" value="1"/>
</dbReference>
<protein>
    <recommendedName>
        <fullName evidence="3">protein O-GlcNAc transferase</fullName>
        <ecNumber evidence="3">2.4.1.255</ecNumber>
    </recommendedName>
</protein>
<feature type="repeat" description="TPR" evidence="8">
    <location>
        <begin position="140"/>
        <end position="173"/>
    </location>
</feature>
<dbReference type="PROSITE" id="PS50005">
    <property type="entry name" value="TPR"/>
    <property type="match status" value="3"/>
</dbReference>
<evidence type="ECO:0000256" key="2">
    <source>
        <dbReference type="ARBA" id="ARBA00005386"/>
    </source>
</evidence>
<keyword evidence="11" id="KW-1185">Reference proteome</keyword>
<accession>A0ABT2NGJ1</accession>
<feature type="domain" description="O-GlcNAc transferase C-terminal" evidence="9">
    <location>
        <begin position="554"/>
        <end position="728"/>
    </location>
</feature>
<feature type="repeat" description="TPR" evidence="8">
    <location>
        <begin position="73"/>
        <end position="106"/>
    </location>
</feature>